<dbReference type="CDD" id="cd00140">
    <property type="entry name" value="beta_clamp"/>
    <property type="match status" value="1"/>
</dbReference>
<dbReference type="InterPro" id="IPR022637">
    <property type="entry name" value="DNA_polIII_beta_cen"/>
</dbReference>
<comment type="caution">
    <text evidence="14">The sequence shown here is derived from an EMBL/GenBank/DDBJ whole genome shotgun (WGS) entry which is preliminary data.</text>
</comment>
<keyword evidence="15" id="KW-1185">Reference proteome</keyword>
<evidence type="ECO:0000256" key="5">
    <source>
        <dbReference type="ARBA" id="ARBA00022679"/>
    </source>
</evidence>
<dbReference type="InterPro" id="IPR001001">
    <property type="entry name" value="DNA_polIII_beta"/>
</dbReference>
<evidence type="ECO:0000256" key="4">
    <source>
        <dbReference type="ARBA" id="ARBA00022490"/>
    </source>
</evidence>
<comment type="similarity">
    <text evidence="2 10">Belongs to the beta sliding clamp family.</text>
</comment>
<accession>A0ABU3K947</accession>
<evidence type="ECO:0000256" key="7">
    <source>
        <dbReference type="ARBA" id="ARBA00022705"/>
    </source>
</evidence>
<evidence type="ECO:0000259" key="11">
    <source>
        <dbReference type="Pfam" id="PF00712"/>
    </source>
</evidence>
<evidence type="ECO:0000256" key="8">
    <source>
        <dbReference type="ARBA" id="ARBA00022932"/>
    </source>
</evidence>
<dbReference type="PIRSF" id="PIRSF000804">
    <property type="entry name" value="DNA_pol_III_b"/>
    <property type="match status" value="1"/>
</dbReference>
<evidence type="ECO:0000256" key="9">
    <source>
        <dbReference type="ARBA" id="ARBA00023125"/>
    </source>
</evidence>
<organism evidence="14 15">
    <name type="scientific">Candidatus Nitronereus thalassa</name>
    <dbReference type="NCBI Taxonomy" id="3020898"/>
    <lineage>
        <taxon>Bacteria</taxon>
        <taxon>Pseudomonadati</taxon>
        <taxon>Nitrospirota</taxon>
        <taxon>Nitrospiria</taxon>
        <taxon>Nitrospirales</taxon>
        <taxon>Nitrospiraceae</taxon>
        <taxon>Candidatus Nitronereus</taxon>
    </lineage>
</organism>
<evidence type="ECO:0000313" key="14">
    <source>
        <dbReference type="EMBL" id="MDT7042892.1"/>
    </source>
</evidence>
<keyword evidence="7 10" id="KW-0235">DNA replication</keyword>
<gene>
    <name evidence="14" type="primary">dnaN</name>
    <name evidence="14" type="ORF">PPG34_11050</name>
</gene>
<dbReference type="InterPro" id="IPR022634">
    <property type="entry name" value="DNA_polIII_beta_N"/>
</dbReference>
<dbReference type="Gene3D" id="3.70.10.10">
    <property type="match status" value="1"/>
</dbReference>
<dbReference type="Gene3D" id="3.10.150.10">
    <property type="entry name" value="DNA Polymerase III, subunit A, domain 2"/>
    <property type="match status" value="1"/>
</dbReference>
<dbReference type="InterPro" id="IPR046938">
    <property type="entry name" value="DNA_clamp_sf"/>
</dbReference>
<name>A0ABU3K947_9BACT</name>
<feature type="domain" description="DNA polymerase III beta sliding clamp central" evidence="12">
    <location>
        <begin position="129"/>
        <end position="251"/>
    </location>
</feature>
<protein>
    <recommendedName>
        <fullName evidence="3 10">Beta sliding clamp</fullName>
    </recommendedName>
</protein>
<sequence>MRVTIARDEILTALQRVQGVVEKRNTMPSLANVLLEAKTEGLDILATDLELGMRGLYKAKVEEPGSVTFSARKLFEILKEIKEPEIALSVTDHSLVTIRAGRSQFKVVGLPSKDFPPLPAIEREGLIPLPGASLLQLIRKTLFAVGDNDTRYVLNGLLITLLTDGGKPMIRLVGTDGHRLAVADQPLEVGKDASFPEDTKVIVPKKAALEIRRLLEEGGDEPMIGFTKNMLIFRKSGLLLTSRLMEGNYPNYQQVIPKETSKKITVNREDFEGALRRVSVLSRDKTYAVKLTFASDHLTLFSSHPDMGEANEEIQAKFNGEEFSAGFNARYLLEVLTIMDGETIELQMDAPLSPCLLKETENQQRFKAVVMPVKV</sequence>
<dbReference type="PANTHER" id="PTHR30478">
    <property type="entry name" value="DNA POLYMERASE III SUBUNIT BETA"/>
    <property type="match status" value="1"/>
</dbReference>
<dbReference type="PANTHER" id="PTHR30478:SF0">
    <property type="entry name" value="BETA SLIDING CLAMP"/>
    <property type="match status" value="1"/>
</dbReference>
<evidence type="ECO:0000256" key="1">
    <source>
        <dbReference type="ARBA" id="ARBA00004496"/>
    </source>
</evidence>
<dbReference type="Pfam" id="PF00712">
    <property type="entry name" value="DNA_pol3_beta"/>
    <property type="match status" value="1"/>
</dbReference>
<dbReference type="Pfam" id="PF02768">
    <property type="entry name" value="DNA_pol3_beta_3"/>
    <property type="match status" value="1"/>
</dbReference>
<evidence type="ECO:0000259" key="13">
    <source>
        <dbReference type="Pfam" id="PF02768"/>
    </source>
</evidence>
<dbReference type="GO" id="GO:0003887">
    <property type="term" value="F:DNA-directed DNA polymerase activity"/>
    <property type="evidence" value="ECO:0007669"/>
    <property type="project" value="UniProtKB-EC"/>
</dbReference>
<dbReference type="InterPro" id="IPR022635">
    <property type="entry name" value="DNA_polIII_beta_C"/>
</dbReference>
<keyword evidence="4 10" id="KW-0963">Cytoplasm</keyword>
<evidence type="ECO:0000259" key="12">
    <source>
        <dbReference type="Pfam" id="PF02767"/>
    </source>
</evidence>
<keyword evidence="5 10" id="KW-0808">Transferase</keyword>
<keyword evidence="6 10" id="KW-0548">Nucleotidyltransferase</keyword>
<keyword evidence="9" id="KW-0238">DNA-binding</keyword>
<evidence type="ECO:0000313" key="15">
    <source>
        <dbReference type="Proteomes" id="UP001250932"/>
    </source>
</evidence>
<comment type="subunit">
    <text evidence="10">Forms a ring-shaped head-to-tail homodimer around DNA.</text>
</comment>
<feature type="domain" description="DNA polymerase III beta sliding clamp N-terminal" evidence="11">
    <location>
        <begin position="1"/>
        <end position="119"/>
    </location>
</feature>
<comment type="subcellular location">
    <subcellularLocation>
        <location evidence="1 10">Cytoplasm</location>
    </subcellularLocation>
</comment>
<reference evidence="14 15" key="1">
    <citation type="journal article" date="2023" name="ISME J.">
        <title>Cultivation and genomic characterization of novel and ubiquitous marine nitrite-oxidizing bacteria from the Nitrospirales.</title>
        <authorList>
            <person name="Mueller A.J."/>
            <person name="Daebeler A."/>
            <person name="Herbold C.W."/>
            <person name="Kirkegaard R.H."/>
            <person name="Daims H."/>
        </authorList>
    </citation>
    <scope>NUCLEOTIDE SEQUENCE [LARGE SCALE GENOMIC DNA]</scope>
    <source>
        <strain evidence="14 15">EB</strain>
    </source>
</reference>
<comment type="function">
    <text evidence="10">Confers DNA tethering and processivity to DNA polymerases and other proteins. Acts as a clamp, forming a ring around DNA (a reaction catalyzed by the clamp-loading complex) which diffuses in an ATP-independent manner freely and bidirectionally along dsDNA. Initially characterized for its ability to contact the catalytic subunit of DNA polymerase III (Pol III), a complex, multichain enzyme responsible for most of the replicative synthesis in bacteria; Pol III exhibits 3'-5' exonuclease proofreading activity. The beta chain is required for initiation of replication as well as for processivity of DNA replication.</text>
</comment>
<dbReference type="EMBL" id="JAQOUE010000001">
    <property type="protein sequence ID" value="MDT7042892.1"/>
    <property type="molecule type" value="Genomic_DNA"/>
</dbReference>
<feature type="domain" description="DNA polymerase III beta sliding clamp C-terminal" evidence="13">
    <location>
        <begin position="254"/>
        <end position="373"/>
    </location>
</feature>
<dbReference type="RefSeq" id="WP_313833357.1">
    <property type="nucleotide sequence ID" value="NZ_JAQOUE010000001.1"/>
</dbReference>
<evidence type="ECO:0000256" key="6">
    <source>
        <dbReference type="ARBA" id="ARBA00022695"/>
    </source>
</evidence>
<dbReference type="Proteomes" id="UP001250932">
    <property type="component" value="Unassembled WGS sequence"/>
</dbReference>
<dbReference type="SMART" id="SM00480">
    <property type="entry name" value="POL3Bc"/>
    <property type="match status" value="1"/>
</dbReference>
<dbReference type="NCBIfam" id="TIGR00663">
    <property type="entry name" value="dnan"/>
    <property type="match status" value="1"/>
</dbReference>
<dbReference type="Pfam" id="PF02767">
    <property type="entry name" value="DNA_pol3_beta_2"/>
    <property type="match status" value="1"/>
</dbReference>
<evidence type="ECO:0000256" key="3">
    <source>
        <dbReference type="ARBA" id="ARBA00021035"/>
    </source>
</evidence>
<evidence type="ECO:0000256" key="2">
    <source>
        <dbReference type="ARBA" id="ARBA00010752"/>
    </source>
</evidence>
<evidence type="ECO:0000256" key="10">
    <source>
        <dbReference type="PIRNR" id="PIRNR000804"/>
    </source>
</evidence>
<keyword evidence="8 10" id="KW-0239">DNA-directed DNA polymerase</keyword>
<dbReference type="SUPFAM" id="SSF55979">
    <property type="entry name" value="DNA clamp"/>
    <property type="match status" value="3"/>
</dbReference>
<proteinExistence type="inferred from homology"/>